<evidence type="ECO:0000313" key="11">
    <source>
        <dbReference type="Proteomes" id="UP000294545"/>
    </source>
</evidence>
<feature type="domain" description="ABC transporter" evidence="9">
    <location>
        <begin position="7"/>
        <end position="240"/>
    </location>
</feature>
<evidence type="ECO:0000256" key="5">
    <source>
        <dbReference type="ARBA" id="ARBA00022741"/>
    </source>
</evidence>
<keyword evidence="6 10" id="KW-0067">ATP-binding</keyword>
<evidence type="ECO:0000256" key="4">
    <source>
        <dbReference type="ARBA" id="ARBA00022737"/>
    </source>
</evidence>
<dbReference type="InterPro" id="IPR027417">
    <property type="entry name" value="P-loop_NTPase"/>
</dbReference>
<evidence type="ECO:0000256" key="8">
    <source>
        <dbReference type="ARBA" id="ARBA00023136"/>
    </source>
</evidence>
<gene>
    <name evidence="10" type="ORF">EDC19_0159</name>
</gene>
<name>A0A4R1MWY9_9FIRM</name>
<organism evidence="10 11">
    <name type="scientific">Natranaerovirga hydrolytica</name>
    <dbReference type="NCBI Taxonomy" id="680378"/>
    <lineage>
        <taxon>Bacteria</taxon>
        <taxon>Bacillati</taxon>
        <taxon>Bacillota</taxon>
        <taxon>Clostridia</taxon>
        <taxon>Lachnospirales</taxon>
        <taxon>Natranaerovirgaceae</taxon>
        <taxon>Natranaerovirga</taxon>
    </lineage>
</organism>
<dbReference type="GO" id="GO:0005524">
    <property type="term" value="F:ATP binding"/>
    <property type="evidence" value="ECO:0007669"/>
    <property type="project" value="UniProtKB-KW"/>
</dbReference>
<keyword evidence="8" id="KW-0472">Membrane</keyword>
<proteinExistence type="predicted"/>
<comment type="caution">
    <text evidence="10">The sequence shown here is derived from an EMBL/GenBank/DDBJ whole genome shotgun (WGS) entry which is preliminary data.</text>
</comment>
<accession>A0A4R1MWY9</accession>
<sequence length="504" mass="55298">MSNHTIVDIIDITKTFGNVVANENVNLTLDKGEIHAILGENGAGKSTLMNMLSGIYTPDSGAICINNQQVRFKSPMDAISEGIGMIHQHFKLVNVFTALENIIAGQKGNFILDKKESKEKVKAIMEDIGLEMNLDKCIFDMSISEKQTIEIIKVLYRGGNILILDEPTAVLTPQETQKLFGLLRKMKKNGCTIVIITHKLNEVMEISDKVTVLRGGKTIKTVETQETTPKELTELMVGKAVTLEIERNEVRKKETLLEIENVTLTDANKVNVLKDINFTLNSGEILGIAGIAGSGQKELCEVLAGLIQVDEGSILYKGRALDDPSKEDIRIGFVPEDRLGMGLIPGMDIVDNLLLKDYKNDKGFILKKKSVIQKAKYLVEKLEIKCPDVEKYAVKILSGGNIQKVLIGREIDANPDVLITAYPVRGLDIGASFTIYDLLNKQKEQGVGIVFVGEDLDVLLGISDRILVLCEGQVMGIVDARSITKEAIGLLMAGSALEEVTKYA</sequence>
<keyword evidence="11" id="KW-1185">Reference proteome</keyword>
<dbReference type="CDD" id="cd03216">
    <property type="entry name" value="ABC_Carb_Monos_I"/>
    <property type="match status" value="1"/>
</dbReference>
<dbReference type="OrthoDB" id="9771863at2"/>
<evidence type="ECO:0000256" key="2">
    <source>
        <dbReference type="ARBA" id="ARBA00022448"/>
    </source>
</evidence>
<evidence type="ECO:0000256" key="7">
    <source>
        <dbReference type="ARBA" id="ARBA00022967"/>
    </source>
</evidence>
<dbReference type="InterPro" id="IPR003439">
    <property type="entry name" value="ABC_transporter-like_ATP-bd"/>
</dbReference>
<dbReference type="FunFam" id="3.40.50.300:FF:000127">
    <property type="entry name" value="Ribose import ATP-binding protein RbsA"/>
    <property type="match status" value="1"/>
</dbReference>
<keyword evidence="4" id="KW-0677">Repeat</keyword>
<dbReference type="PROSITE" id="PS50893">
    <property type="entry name" value="ABC_TRANSPORTER_2"/>
    <property type="match status" value="2"/>
</dbReference>
<dbReference type="Gene3D" id="3.40.50.300">
    <property type="entry name" value="P-loop containing nucleotide triphosphate hydrolases"/>
    <property type="match status" value="2"/>
</dbReference>
<reference evidence="10 11" key="1">
    <citation type="submission" date="2019-03" db="EMBL/GenBank/DDBJ databases">
        <title>Genomic Encyclopedia of Type Strains, Phase IV (KMG-IV): sequencing the most valuable type-strain genomes for metagenomic binning, comparative biology and taxonomic classification.</title>
        <authorList>
            <person name="Goeker M."/>
        </authorList>
    </citation>
    <scope>NUCLEOTIDE SEQUENCE [LARGE SCALE GENOMIC DNA]</scope>
    <source>
        <strain evidence="10 11">DSM 24176</strain>
    </source>
</reference>
<dbReference type="EMBL" id="SMGQ01000011">
    <property type="protein sequence ID" value="TCK97757.1"/>
    <property type="molecule type" value="Genomic_DNA"/>
</dbReference>
<evidence type="ECO:0000256" key="3">
    <source>
        <dbReference type="ARBA" id="ARBA00022475"/>
    </source>
</evidence>
<keyword evidence="2" id="KW-0813">Transport</keyword>
<keyword evidence="5" id="KW-0547">Nucleotide-binding</keyword>
<protein>
    <submittedName>
        <fullName evidence="10">Nucleoside ABC transporter ATP-binding protein</fullName>
    </submittedName>
</protein>
<evidence type="ECO:0000259" key="9">
    <source>
        <dbReference type="PROSITE" id="PS50893"/>
    </source>
</evidence>
<dbReference type="GO" id="GO:0005886">
    <property type="term" value="C:plasma membrane"/>
    <property type="evidence" value="ECO:0007669"/>
    <property type="project" value="UniProtKB-SubCell"/>
</dbReference>
<dbReference type="AlphaFoldDB" id="A0A4R1MWY9"/>
<dbReference type="PROSITE" id="PS00211">
    <property type="entry name" value="ABC_TRANSPORTER_1"/>
    <property type="match status" value="1"/>
</dbReference>
<evidence type="ECO:0000256" key="1">
    <source>
        <dbReference type="ARBA" id="ARBA00004202"/>
    </source>
</evidence>
<dbReference type="PANTHER" id="PTHR43790:SF4">
    <property type="entry name" value="GUANOSINE IMPORT ATP-BINDING PROTEIN NUPO"/>
    <property type="match status" value="1"/>
</dbReference>
<feature type="domain" description="ABC transporter" evidence="9">
    <location>
        <begin position="257"/>
        <end position="496"/>
    </location>
</feature>
<keyword evidence="3" id="KW-1003">Cell membrane</keyword>
<dbReference type="InterPro" id="IPR050107">
    <property type="entry name" value="ABC_carbohydrate_import_ATPase"/>
</dbReference>
<dbReference type="SUPFAM" id="SSF52540">
    <property type="entry name" value="P-loop containing nucleoside triphosphate hydrolases"/>
    <property type="match status" value="2"/>
</dbReference>
<evidence type="ECO:0000313" key="10">
    <source>
        <dbReference type="EMBL" id="TCK97757.1"/>
    </source>
</evidence>
<keyword evidence="7" id="KW-1278">Translocase</keyword>
<comment type="subcellular location">
    <subcellularLocation>
        <location evidence="1">Cell membrane</location>
        <topology evidence="1">Peripheral membrane protein</topology>
    </subcellularLocation>
</comment>
<dbReference type="SMART" id="SM00382">
    <property type="entry name" value="AAA"/>
    <property type="match status" value="2"/>
</dbReference>
<dbReference type="InterPro" id="IPR017871">
    <property type="entry name" value="ABC_transporter-like_CS"/>
</dbReference>
<dbReference type="InterPro" id="IPR003593">
    <property type="entry name" value="AAA+_ATPase"/>
</dbReference>
<dbReference type="Pfam" id="PF00005">
    <property type="entry name" value="ABC_tran"/>
    <property type="match status" value="2"/>
</dbReference>
<evidence type="ECO:0000256" key="6">
    <source>
        <dbReference type="ARBA" id="ARBA00022840"/>
    </source>
</evidence>
<dbReference type="Proteomes" id="UP000294545">
    <property type="component" value="Unassembled WGS sequence"/>
</dbReference>
<dbReference type="CDD" id="cd03215">
    <property type="entry name" value="ABC_Carb_Monos_II"/>
    <property type="match status" value="1"/>
</dbReference>
<dbReference type="PANTHER" id="PTHR43790">
    <property type="entry name" value="CARBOHYDRATE TRANSPORT ATP-BINDING PROTEIN MG119-RELATED"/>
    <property type="match status" value="1"/>
</dbReference>
<dbReference type="RefSeq" id="WP_132279054.1">
    <property type="nucleotide sequence ID" value="NZ_SMGQ01000011.1"/>
</dbReference>
<dbReference type="GO" id="GO:0016887">
    <property type="term" value="F:ATP hydrolysis activity"/>
    <property type="evidence" value="ECO:0007669"/>
    <property type="project" value="InterPro"/>
</dbReference>